<dbReference type="Pfam" id="PF23584">
    <property type="entry name" value="DUF7136"/>
    <property type="match status" value="1"/>
</dbReference>
<proteinExistence type="predicted"/>
<feature type="chain" id="PRO_5021870278" description="DUF7136 domain-containing protein" evidence="1">
    <location>
        <begin position="25"/>
        <end position="289"/>
    </location>
</feature>
<protein>
    <recommendedName>
        <fullName evidence="2">DUF7136 domain-containing protein</fullName>
    </recommendedName>
</protein>
<dbReference type="AlphaFoldDB" id="A0A553HSP3"/>
<evidence type="ECO:0000259" key="2">
    <source>
        <dbReference type="Pfam" id="PF23584"/>
    </source>
</evidence>
<keyword evidence="4" id="KW-1185">Reference proteome</keyword>
<sequence>MSASIPQLSLLWVALFSLLSSIAANGPQYPTTLEVDIVFPRNDTYAPVDAFPLVVAIQNNFLSQFLEFDMVLLWVISHVDDNQSIESGSFETNPPTDDYQRYLVSATTKLNSTEGRFALYWKLDVNNCSIANVNANGTSTVDNLYASYTNKIYFTLQNGAQPPDLVAATSPDTCASTVAIVLNITGYTPVPGVLPIPGLSPEEQLQCPILRNATVSPSPCSVRLNQTQAASISASATVVACDKWPTDYPGYKAACESEPESAAPLLNTVTVQAGVWVAFSVSFVFTYVF</sequence>
<feature type="domain" description="DUF7136" evidence="2">
    <location>
        <begin position="29"/>
        <end position="243"/>
    </location>
</feature>
<dbReference type="InterPro" id="IPR055560">
    <property type="entry name" value="DUF7136"/>
</dbReference>
<organism evidence="3 4">
    <name type="scientific">Xylaria flabelliformis</name>
    <dbReference type="NCBI Taxonomy" id="2512241"/>
    <lineage>
        <taxon>Eukaryota</taxon>
        <taxon>Fungi</taxon>
        <taxon>Dikarya</taxon>
        <taxon>Ascomycota</taxon>
        <taxon>Pezizomycotina</taxon>
        <taxon>Sordariomycetes</taxon>
        <taxon>Xylariomycetidae</taxon>
        <taxon>Xylariales</taxon>
        <taxon>Xylariaceae</taxon>
        <taxon>Xylaria</taxon>
    </lineage>
</organism>
<evidence type="ECO:0000256" key="1">
    <source>
        <dbReference type="SAM" id="SignalP"/>
    </source>
</evidence>
<dbReference type="Proteomes" id="UP000319160">
    <property type="component" value="Unassembled WGS sequence"/>
</dbReference>
<gene>
    <name evidence="3" type="ORF">FHL15_008184</name>
</gene>
<name>A0A553HSP3_9PEZI</name>
<evidence type="ECO:0000313" key="3">
    <source>
        <dbReference type="EMBL" id="TRX90979.1"/>
    </source>
</evidence>
<keyword evidence="1" id="KW-0732">Signal</keyword>
<dbReference type="OrthoDB" id="4490227at2759"/>
<comment type="caution">
    <text evidence="3">The sequence shown here is derived from an EMBL/GenBank/DDBJ whole genome shotgun (WGS) entry which is preliminary data.</text>
</comment>
<dbReference type="EMBL" id="VFLP01000050">
    <property type="protein sequence ID" value="TRX90979.1"/>
    <property type="molecule type" value="Genomic_DNA"/>
</dbReference>
<accession>A0A553HSP3</accession>
<feature type="signal peptide" evidence="1">
    <location>
        <begin position="1"/>
        <end position="24"/>
    </location>
</feature>
<reference evidence="4" key="1">
    <citation type="submission" date="2019-06" db="EMBL/GenBank/DDBJ databases">
        <title>Draft genome sequence of the griseofulvin-producing fungus Xylaria cubensis strain G536.</title>
        <authorList>
            <person name="Mead M.E."/>
            <person name="Raja H.A."/>
            <person name="Steenwyk J.L."/>
            <person name="Knowles S.L."/>
            <person name="Oberlies N.H."/>
            <person name="Rokas A."/>
        </authorList>
    </citation>
    <scope>NUCLEOTIDE SEQUENCE [LARGE SCALE GENOMIC DNA]</scope>
    <source>
        <strain evidence="4">G536</strain>
    </source>
</reference>
<evidence type="ECO:0000313" key="4">
    <source>
        <dbReference type="Proteomes" id="UP000319160"/>
    </source>
</evidence>
<dbReference type="STRING" id="2512241.A0A553HSP3"/>